<organism evidence="9">
    <name type="scientific">Capitella teleta</name>
    <name type="common">Polychaete worm</name>
    <dbReference type="NCBI Taxonomy" id="283909"/>
    <lineage>
        <taxon>Eukaryota</taxon>
        <taxon>Metazoa</taxon>
        <taxon>Spiralia</taxon>
        <taxon>Lophotrochozoa</taxon>
        <taxon>Annelida</taxon>
        <taxon>Polychaeta</taxon>
        <taxon>Sedentaria</taxon>
        <taxon>Scolecida</taxon>
        <taxon>Capitellidae</taxon>
        <taxon>Capitella</taxon>
    </lineage>
</organism>
<evidence type="ECO:0000256" key="2">
    <source>
        <dbReference type="ARBA" id="ARBA00006434"/>
    </source>
</evidence>
<dbReference type="InterPro" id="IPR001734">
    <property type="entry name" value="Na/solute_symporter"/>
</dbReference>
<dbReference type="PANTHER" id="PTHR46154">
    <property type="match status" value="1"/>
</dbReference>
<keyword evidence="6 8" id="KW-0472">Membrane</keyword>
<proteinExistence type="inferred from homology"/>
<dbReference type="PANTHER" id="PTHR46154:SF4">
    <property type="entry name" value="UREA ACTIVE TRANSPORTER"/>
    <property type="match status" value="1"/>
</dbReference>
<name>R7V648_CAPTE</name>
<feature type="transmembrane region" description="Helical" evidence="8">
    <location>
        <begin position="39"/>
        <end position="56"/>
    </location>
</feature>
<evidence type="ECO:0000256" key="7">
    <source>
        <dbReference type="RuleBase" id="RU362091"/>
    </source>
</evidence>
<keyword evidence="3" id="KW-0813">Transport</keyword>
<evidence type="ECO:0000256" key="3">
    <source>
        <dbReference type="ARBA" id="ARBA00022448"/>
    </source>
</evidence>
<accession>R7V648</accession>
<evidence type="ECO:0000256" key="8">
    <source>
        <dbReference type="SAM" id="Phobius"/>
    </source>
</evidence>
<dbReference type="EMBL" id="AMQN01005797">
    <property type="status" value="NOT_ANNOTATED_CDS"/>
    <property type="molecule type" value="Genomic_DNA"/>
</dbReference>
<evidence type="ECO:0000256" key="1">
    <source>
        <dbReference type="ARBA" id="ARBA00004141"/>
    </source>
</evidence>
<dbReference type="Pfam" id="PF00474">
    <property type="entry name" value="SSF"/>
    <property type="match status" value="1"/>
</dbReference>
<comment type="similarity">
    <text evidence="2 7">Belongs to the sodium:solute symporter (SSF) (TC 2.A.21) family.</text>
</comment>
<comment type="subcellular location">
    <subcellularLocation>
        <location evidence="1">Membrane</location>
        <topology evidence="1">Multi-pass membrane protein</topology>
    </subcellularLocation>
</comment>
<evidence type="ECO:0000256" key="6">
    <source>
        <dbReference type="ARBA" id="ARBA00023136"/>
    </source>
</evidence>
<dbReference type="HOGENOM" id="CLU_875057_0_0_1"/>
<dbReference type="Gene3D" id="1.20.1730.10">
    <property type="entry name" value="Sodium/glucose cotransporter"/>
    <property type="match status" value="1"/>
</dbReference>
<feature type="transmembrane region" description="Helical" evidence="8">
    <location>
        <begin position="115"/>
        <end position="137"/>
    </location>
</feature>
<dbReference type="GO" id="GO:0005886">
    <property type="term" value="C:plasma membrane"/>
    <property type="evidence" value="ECO:0007669"/>
    <property type="project" value="TreeGrafter"/>
</dbReference>
<protein>
    <submittedName>
        <fullName evidence="9 10">Uncharacterized protein</fullName>
    </submittedName>
</protein>
<dbReference type="InterPro" id="IPR031155">
    <property type="entry name" value="DUR"/>
</dbReference>
<reference evidence="11" key="1">
    <citation type="submission" date="2012-12" db="EMBL/GenBank/DDBJ databases">
        <authorList>
            <person name="Hellsten U."/>
            <person name="Grimwood J."/>
            <person name="Chapman J.A."/>
            <person name="Shapiro H."/>
            <person name="Aerts A."/>
            <person name="Otillar R.P."/>
            <person name="Terry A.Y."/>
            <person name="Boore J.L."/>
            <person name="Simakov O."/>
            <person name="Marletaz F."/>
            <person name="Cho S.-J."/>
            <person name="Edsinger-Gonzales E."/>
            <person name="Havlak P."/>
            <person name="Kuo D.-H."/>
            <person name="Larsson T."/>
            <person name="Lv J."/>
            <person name="Arendt D."/>
            <person name="Savage R."/>
            <person name="Osoegawa K."/>
            <person name="de Jong P."/>
            <person name="Lindberg D.R."/>
            <person name="Seaver E.C."/>
            <person name="Weisblat D.A."/>
            <person name="Putnam N.H."/>
            <person name="Grigoriev I.V."/>
            <person name="Rokhsar D.S."/>
        </authorList>
    </citation>
    <scope>NUCLEOTIDE SEQUENCE</scope>
    <source>
        <strain evidence="11">I ESC-2004</strain>
    </source>
</reference>
<dbReference type="AlphaFoldDB" id="R7V648"/>
<dbReference type="EMBL" id="AMQN01005795">
    <property type="status" value="NOT_ANNOTATED_CDS"/>
    <property type="molecule type" value="Genomic_DNA"/>
</dbReference>
<reference evidence="9 11" key="2">
    <citation type="journal article" date="2013" name="Nature">
        <title>Insights into bilaterian evolution from three spiralian genomes.</title>
        <authorList>
            <person name="Simakov O."/>
            <person name="Marletaz F."/>
            <person name="Cho S.J."/>
            <person name="Edsinger-Gonzales E."/>
            <person name="Havlak P."/>
            <person name="Hellsten U."/>
            <person name="Kuo D.H."/>
            <person name="Larsson T."/>
            <person name="Lv J."/>
            <person name="Arendt D."/>
            <person name="Savage R."/>
            <person name="Osoegawa K."/>
            <person name="de Jong P."/>
            <person name="Grimwood J."/>
            <person name="Chapman J.A."/>
            <person name="Shapiro H."/>
            <person name="Aerts A."/>
            <person name="Otillar R.P."/>
            <person name="Terry A.Y."/>
            <person name="Boore J.L."/>
            <person name="Grigoriev I.V."/>
            <person name="Lindberg D.R."/>
            <person name="Seaver E.C."/>
            <person name="Weisblat D.A."/>
            <person name="Putnam N.H."/>
            <person name="Rokhsar D.S."/>
        </authorList>
    </citation>
    <scope>NUCLEOTIDE SEQUENCE</scope>
    <source>
        <strain evidence="9 11">I ESC-2004</strain>
    </source>
</reference>
<evidence type="ECO:0000313" key="10">
    <source>
        <dbReference type="EnsemblMetazoa" id="CapteP212834"/>
    </source>
</evidence>
<keyword evidence="5 8" id="KW-1133">Transmembrane helix</keyword>
<reference evidence="10" key="3">
    <citation type="submission" date="2015-06" db="UniProtKB">
        <authorList>
            <consortium name="EnsemblMetazoa"/>
        </authorList>
    </citation>
    <scope>IDENTIFICATION</scope>
</reference>
<dbReference type="EMBL" id="KB296865">
    <property type="protein sequence ID" value="ELU11210.1"/>
    <property type="molecule type" value="Genomic_DNA"/>
</dbReference>
<dbReference type="InterPro" id="IPR038377">
    <property type="entry name" value="Na/Glc_symporter_sf"/>
</dbReference>
<dbReference type="Proteomes" id="UP000014760">
    <property type="component" value="Unassembled WGS sequence"/>
</dbReference>
<sequence length="318" mass="34568">MDTTSATDANPSSCSLIMNITLHVADTIGVNSLGLGQCYIIFLVMLFLSVVIATSFDRVRRTVYNDKSNLDTDFDAGGKVSIGLTATTIVSQWTWAATLLQSSGVAAKYGISGAFWYASGATIQILLFSMLSVQLKIRAPGAKTFLRVIRARFGSRTHIVFCVFALVTNVIVTAMLMLGGTAVMTTLVRGLSVELATALVAAVMGTYTFIGGLGATFYVSYFNTFLIYLIMTIFLVKIYFDPSEDNPLGSVEEVYKLLACSEGPEGNTERSFLTMRSYEALVFGIINIVEPSIIEQGNIKMFSVIISSKLLMRIDLIE</sequence>
<dbReference type="EnsemblMetazoa" id="CapteT212834">
    <property type="protein sequence ID" value="CapteP212834"/>
    <property type="gene ID" value="CapteG212834"/>
</dbReference>
<feature type="transmembrane region" description="Helical" evidence="8">
    <location>
        <begin position="217"/>
        <end position="240"/>
    </location>
</feature>
<dbReference type="OrthoDB" id="10049971at2759"/>
<evidence type="ECO:0000256" key="5">
    <source>
        <dbReference type="ARBA" id="ARBA00022989"/>
    </source>
</evidence>
<feature type="transmembrane region" description="Helical" evidence="8">
    <location>
        <begin position="191"/>
        <end position="210"/>
    </location>
</feature>
<keyword evidence="4 8" id="KW-0812">Transmembrane</keyword>
<evidence type="ECO:0000313" key="11">
    <source>
        <dbReference type="Proteomes" id="UP000014760"/>
    </source>
</evidence>
<keyword evidence="11" id="KW-1185">Reference proteome</keyword>
<dbReference type="GO" id="GO:0015204">
    <property type="term" value="F:urea transmembrane transporter activity"/>
    <property type="evidence" value="ECO:0007669"/>
    <property type="project" value="InterPro"/>
</dbReference>
<dbReference type="EMBL" id="AMQN01005796">
    <property type="status" value="NOT_ANNOTATED_CDS"/>
    <property type="molecule type" value="Genomic_DNA"/>
</dbReference>
<dbReference type="PROSITE" id="PS50283">
    <property type="entry name" value="NA_SOLUT_SYMP_3"/>
    <property type="match status" value="1"/>
</dbReference>
<feature type="transmembrane region" description="Helical" evidence="8">
    <location>
        <begin position="76"/>
        <end position="95"/>
    </location>
</feature>
<gene>
    <name evidence="9" type="ORF">CAPTEDRAFT_212834</name>
</gene>
<evidence type="ECO:0000256" key="4">
    <source>
        <dbReference type="ARBA" id="ARBA00022692"/>
    </source>
</evidence>
<evidence type="ECO:0000313" key="9">
    <source>
        <dbReference type="EMBL" id="ELU11210.1"/>
    </source>
</evidence>
<feature type="transmembrane region" description="Helical" evidence="8">
    <location>
        <begin position="158"/>
        <end position="179"/>
    </location>
</feature>